<gene>
    <name evidence="1" type="ORF">ENV54_00745</name>
</gene>
<dbReference type="EMBL" id="DTGT01000022">
    <property type="protein sequence ID" value="HGH59804.1"/>
    <property type="molecule type" value="Genomic_DNA"/>
</dbReference>
<proteinExistence type="predicted"/>
<dbReference type="Pfam" id="PF16280">
    <property type="entry name" value="DUF4928"/>
    <property type="match status" value="1"/>
</dbReference>
<name>A0A7C4AQ74_9BACT</name>
<protein>
    <submittedName>
        <fullName evidence="1">DUF4928 domain-containing protein</fullName>
    </submittedName>
</protein>
<organism evidence="1">
    <name type="scientific">Desulfomonile tiedjei</name>
    <dbReference type="NCBI Taxonomy" id="2358"/>
    <lineage>
        <taxon>Bacteria</taxon>
        <taxon>Pseudomonadati</taxon>
        <taxon>Thermodesulfobacteriota</taxon>
        <taxon>Desulfomonilia</taxon>
        <taxon>Desulfomonilales</taxon>
        <taxon>Desulfomonilaceae</taxon>
        <taxon>Desulfomonile</taxon>
    </lineage>
</organism>
<evidence type="ECO:0000313" key="1">
    <source>
        <dbReference type="EMBL" id="HGH59804.1"/>
    </source>
</evidence>
<dbReference type="InterPro" id="IPR032564">
    <property type="entry name" value="DUF4928"/>
</dbReference>
<comment type="caution">
    <text evidence="1">The sequence shown here is derived from an EMBL/GenBank/DDBJ whole genome shotgun (WGS) entry which is preliminary data.</text>
</comment>
<reference evidence="1" key="1">
    <citation type="journal article" date="2020" name="mSystems">
        <title>Genome- and Community-Level Interaction Insights into Carbon Utilization and Element Cycling Functions of Hydrothermarchaeota in Hydrothermal Sediment.</title>
        <authorList>
            <person name="Zhou Z."/>
            <person name="Liu Y."/>
            <person name="Xu W."/>
            <person name="Pan J."/>
            <person name="Luo Z.H."/>
            <person name="Li M."/>
        </authorList>
    </citation>
    <scope>NUCLEOTIDE SEQUENCE [LARGE SCALE GENOMIC DNA]</scope>
    <source>
        <strain evidence="1">SpSt-769</strain>
    </source>
</reference>
<accession>A0A7C4AQ74</accession>
<sequence>MSKKHPKAVTQEGRKIFTDWLASCTRRGKISRNTVAIGIVVLDHLRRSCPLSRDEIVSQGGEISGARSGLARILEAYEIPNTYLKEATTRQGHQDGQRLLEKLEWGKRLAPIPSLERENLLLECINELRKTAHEWLRRQSLKFDVDRRHAPTTWVSAILENAKGRSGGVVEQHLVGAKLARRFWDLSIPNHPAHAADKQTERPGDFELSRIVYHVTSAPSRNVLQKCAANVTVGLSPVLLVPRNQLNKAIVLAQDEGVDKEVSVVSIEDFIALNIIELAADENKDFFSVLNEIVDIYNKRLLEVETDLSLQIEVR</sequence>
<dbReference type="AlphaFoldDB" id="A0A7C4AQ74"/>